<dbReference type="eggNOG" id="COG3903">
    <property type="taxonomic scope" value="Bacteria"/>
</dbReference>
<dbReference type="NCBIfam" id="NF033859">
    <property type="entry name" value="SMEK_N"/>
    <property type="match status" value="1"/>
</dbReference>
<dbReference type="Gene3D" id="3.40.50.300">
    <property type="entry name" value="P-loop containing nucleotide triphosphate hydrolases"/>
    <property type="match status" value="1"/>
</dbReference>
<dbReference type="OrthoDB" id="9810187at2"/>
<dbReference type="SUPFAM" id="SSF52540">
    <property type="entry name" value="P-loop containing nucleoside triphosphate hydrolases"/>
    <property type="match status" value="1"/>
</dbReference>
<dbReference type="Pfam" id="PF21941">
    <property type="entry name" value="SMEK_N"/>
    <property type="match status" value="1"/>
</dbReference>
<dbReference type="Proteomes" id="UP000018004">
    <property type="component" value="Unassembled WGS sequence"/>
</dbReference>
<keyword evidence="3" id="KW-1185">Reference proteome</keyword>
<dbReference type="RefSeq" id="WP_023578914.1">
    <property type="nucleotide sequence ID" value="NZ_AVGG01000005.1"/>
</dbReference>
<comment type="caution">
    <text evidence="2">The sequence shown here is derived from an EMBL/GenBank/DDBJ whole genome shotgun (WGS) entry which is preliminary data.</text>
</comment>
<dbReference type="EMBL" id="AVGG01000005">
    <property type="protein sequence ID" value="ESU28678.1"/>
    <property type="molecule type" value="Genomic_DNA"/>
</dbReference>
<name>V6SPS9_9FLAO</name>
<dbReference type="InterPro" id="IPR047740">
    <property type="entry name" value="SMEK_dom"/>
</dbReference>
<proteinExistence type="predicted"/>
<accession>V6SPS9</accession>
<sequence length="1127" mass="131325">MNIRGLHDRISTGLGTLKNKVEIESANNEHSLNILLETTFLNVLNVLFDYNLVNANLLSRNFPGIDGLDAENRIFVQITSTFSNEKIESTVDQIIDKNLYHDFDKLFFVFLKGKKKISKAFKDKIDSKIQGRFVLDFEFNLIDTNDVYRILANEQNIDKSLGVKKILDSVLYNIPQSKVPGFDFVGVSFDEEEFENVAELIETIIKSGINVVVNSKKIYEYFKNERPRYFDYLIMLFPNQSLDFLTKYIFVVSNHYIKKNIDSEKPECSIFLNCIEKSVKPQLVSFTTFPNKIKNKNFKNPKTLNVSNLKKIEEVIQDLFAEKPSLNYSFSEIKDVLVKLFPMFTLEVIADEKSYCLYNFKKSGSNSDLNLNYLIFGHEYRRNEVIEEFNKKYKNKFLKNLTVLLPKDYNQSTNLRIKFIRDKFVNSDVFYLDEYLFDYSLSRIEQTELLSNEVFISPFFEIKENIEKLDDIFDWLKNDSHSPVAFIIGSGGDGKTTVCQKIHDEIIHDFEKSIVIFLDAQSYINEIKHRERVDNWKFDLHSIFEICNSKAGDIDLTTFKSNFALGNITVIIDGIDEIISTLPNFSLKDFVEDFNVLKELIGRGKLIINCRDIYINELLNTDVDFSNKHKVFKLLKFNVELAKKFFEKHFTIEGEINVKKVNECIKILNEFYEDINGDVYVYSPFVLEIIVLIVENNFDYEEIEYVFNSEILLRNNSSDYLIYKICQREIAKKENHGFIIPVDDYIKLLSLAAVEKNGVFNDDDFISFLRKIKVDLSSEKVKNSLRDNPFFCLDKNGSYVFRFDFYNSAFKYNAIYSKIVDESGYSLSDSLINTLSNEFKFNSIIFRGLKNKIKDSDKGFEFYLDRIKKIVLEIENYKANENNYGTIFLKKLAISNLVVFLISISDNKFSNSKILKYLFEDTEQSRDELAVINGFYFIDVPIISKITFDFSNMYFINCHIDNYPQFLDCSFLDTTFFDRSCDISNIYSKGLDLKKITFSKNNFDDKILSSDNSLYKIISIKESGGESMLNYFKKYFKSFTKGNKLNYSIPINSLFVDKNFSLEMNEINNILYENGIISSFTKEEITMNSSCKNKVSKFLNQNITFAELNRSIKKIENLIIDGGKENI</sequence>
<feature type="domain" description="SMEK" evidence="1">
    <location>
        <begin position="9"/>
        <end position="149"/>
    </location>
</feature>
<evidence type="ECO:0000313" key="2">
    <source>
        <dbReference type="EMBL" id="ESU28678.1"/>
    </source>
</evidence>
<evidence type="ECO:0000259" key="1">
    <source>
        <dbReference type="Pfam" id="PF21941"/>
    </source>
</evidence>
<organism evidence="2 3">
    <name type="scientific">Flavobacterium limnosediminis JC2902</name>
    <dbReference type="NCBI Taxonomy" id="1341181"/>
    <lineage>
        <taxon>Bacteria</taxon>
        <taxon>Pseudomonadati</taxon>
        <taxon>Bacteroidota</taxon>
        <taxon>Flavobacteriia</taxon>
        <taxon>Flavobacteriales</taxon>
        <taxon>Flavobacteriaceae</taxon>
        <taxon>Flavobacterium</taxon>
    </lineage>
</organism>
<dbReference type="AlphaFoldDB" id="V6SPS9"/>
<dbReference type="InterPro" id="IPR027417">
    <property type="entry name" value="P-loop_NTPase"/>
</dbReference>
<protein>
    <recommendedName>
        <fullName evidence="1">SMEK domain-containing protein</fullName>
    </recommendedName>
</protein>
<evidence type="ECO:0000313" key="3">
    <source>
        <dbReference type="Proteomes" id="UP000018004"/>
    </source>
</evidence>
<gene>
    <name evidence="2" type="ORF">FLJC2902T_12690</name>
</gene>
<dbReference type="STRING" id="1341181.FLJC2902T_12690"/>
<dbReference type="PATRIC" id="fig|1341181.4.peg.1252"/>
<reference evidence="2 3" key="1">
    <citation type="submission" date="2013-08" db="EMBL/GenBank/DDBJ databases">
        <title>Flavobacterium limnosediminis JC2902 genome sequencing.</title>
        <authorList>
            <person name="Lee K."/>
            <person name="Yi H."/>
            <person name="Park S."/>
            <person name="Chun J."/>
        </authorList>
    </citation>
    <scope>NUCLEOTIDE SEQUENCE [LARGE SCALE GENOMIC DNA]</scope>
    <source>
        <strain evidence="2 3">JC2902</strain>
    </source>
</reference>